<reference evidence="2" key="1">
    <citation type="journal article" date="2014" name="Int. J. Syst. Evol. Microbiol.">
        <title>Complete genome sequence of Corynebacterium casei LMG S-19264T (=DSM 44701T), isolated from a smear-ripened cheese.</title>
        <authorList>
            <consortium name="US DOE Joint Genome Institute (JGI-PGF)"/>
            <person name="Walter F."/>
            <person name="Albersmeier A."/>
            <person name="Kalinowski J."/>
            <person name="Ruckert C."/>
        </authorList>
    </citation>
    <scope>NUCLEOTIDE SEQUENCE</scope>
    <source>
        <strain evidence="2">CGMCC 1.10998</strain>
    </source>
</reference>
<dbReference type="PANTHER" id="PTHR40115">
    <property type="entry name" value="INNER MEMBRANE PROTEIN WITH PEPSY TM HELIX"/>
    <property type="match status" value="1"/>
</dbReference>
<keyword evidence="3" id="KW-1185">Reference proteome</keyword>
<name>A0A916V046_9BURK</name>
<gene>
    <name evidence="2" type="ORF">GCM10011396_51170</name>
</gene>
<dbReference type="AlphaFoldDB" id="A0A916V046"/>
<reference evidence="2" key="2">
    <citation type="submission" date="2020-09" db="EMBL/GenBank/DDBJ databases">
        <authorList>
            <person name="Sun Q."/>
            <person name="Zhou Y."/>
        </authorList>
    </citation>
    <scope>NUCLEOTIDE SEQUENCE</scope>
    <source>
        <strain evidence="2">CGMCC 1.10998</strain>
    </source>
</reference>
<feature type="transmembrane region" description="Helical" evidence="1">
    <location>
        <begin position="25"/>
        <end position="47"/>
    </location>
</feature>
<comment type="caution">
    <text evidence="2">The sequence shown here is derived from an EMBL/GenBank/DDBJ whole genome shotgun (WGS) entry which is preliminary data.</text>
</comment>
<dbReference type="Proteomes" id="UP000637423">
    <property type="component" value="Unassembled WGS sequence"/>
</dbReference>
<dbReference type="PANTHER" id="PTHR40115:SF1">
    <property type="entry name" value="INNER MEMBRANE PROTEIN WITH PEPSY TM HELIX"/>
    <property type="match status" value="1"/>
</dbReference>
<keyword evidence="1" id="KW-1133">Transmembrane helix</keyword>
<feature type="transmembrane region" description="Helical" evidence="1">
    <location>
        <begin position="167"/>
        <end position="190"/>
    </location>
</feature>
<dbReference type="Pfam" id="PF16357">
    <property type="entry name" value="PepSY_TM_like_2"/>
    <property type="match status" value="1"/>
</dbReference>
<evidence type="ECO:0000313" key="2">
    <source>
        <dbReference type="EMBL" id="GGC97420.1"/>
    </source>
</evidence>
<dbReference type="EMBL" id="BMED01000007">
    <property type="protein sequence ID" value="GGC97420.1"/>
    <property type="molecule type" value="Genomic_DNA"/>
</dbReference>
<accession>A0A916V046</accession>
<organism evidence="2 3">
    <name type="scientific">Undibacterium terreum</name>
    <dbReference type="NCBI Taxonomy" id="1224302"/>
    <lineage>
        <taxon>Bacteria</taxon>
        <taxon>Pseudomonadati</taxon>
        <taxon>Pseudomonadota</taxon>
        <taxon>Betaproteobacteria</taxon>
        <taxon>Burkholderiales</taxon>
        <taxon>Oxalobacteraceae</taxon>
        <taxon>Undibacterium</taxon>
    </lineage>
</organism>
<proteinExistence type="predicted"/>
<sequence length="217" mass="24263">MSEIAITKQSNQQRRSFWLKHLHQWHWISSALCIIAMLLFAATGITLNHSAQIEAHPQVTKKTAQVPEALVSQLASLQQAQKHGAKDPLPLPVRDWLGKQLSISVGEQAAEWSKEEVYVSLPRPGGDAWLRVDLESGDLEYELTDRGWVSYFNDLHKGRNTGAAWPWFIDIFAGACLVFCITGLFLLQLHSGNRPTTWPIVGFGLLVPLLLAIVLIH</sequence>
<protein>
    <submittedName>
        <fullName evidence="2">Membrane protein</fullName>
    </submittedName>
</protein>
<keyword evidence="1" id="KW-0472">Membrane</keyword>
<evidence type="ECO:0000256" key="1">
    <source>
        <dbReference type="SAM" id="Phobius"/>
    </source>
</evidence>
<dbReference type="RefSeq" id="WP_188568992.1">
    <property type="nucleotide sequence ID" value="NZ_BMED01000007.1"/>
</dbReference>
<evidence type="ECO:0000313" key="3">
    <source>
        <dbReference type="Proteomes" id="UP000637423"/>
    </source>
</evidence>
<keyword evidence="1" id="KW-0812">Transmembrane</keyword>
<feature type="transmembrane region" description="Helical" evidence="1">
    <location>
        <begin position="196"/>
        <end position="216"/>
    </location>
</feature>
<dbReference type="InterPro" id="IPR032307">
    <property type="entry name" value="PepSY_TM-like_2"/>
</dbReference>